<dbReference type="EMBL" id="JQFK01000018">
    <property type="protein sequence ID" value="KGK38528.1"/>
    <property type="molecule type" value="Genomic_DNA"/>
</dbReference>
<name>A0A099P0G4_PICKU</name>
<dbReference type="GO" id="GO:0000324">
    <property type="term" value="C:fungal-type vacuole"/>
    <property type="evidence" value="ECO:0007669"/>
    <property type="project" value="EnsemblFungi"/>
</dbReference>
<dbReference type="InterPro" id="IPR012341">
    <property type="entry name" value="6hp_glycosidase-like_sf"/>
</dbReference>
<keyword evidence="4" id="KW-0378">Hydrolase</keyword>
<evidence type="ECO:0000256" key="1">
    <source>
        <dbReference type="ARBA" id="ARBA00001863"/>
    </source>
</evidence>
<dbReference type="InterPro" id="IPR008928">
    <property type="entry name" value="6-hairpin_glycosidase_sf"/>
</dbReference>
<evidence type="ECO:0000259" key="11">
    <source>
        <dbReference type="Pfam" id="PF00723"/>
    </source>
</evidence>
<dbReference type="PROSITE" id="PS00820">
    <property type="entry name" value="GLUCOAMYLASE"/>
    <property type="match status" value="1"/>
</dbReference>
<comment type="catalytic activity">
    <reaction evidence="1">
        <text>Hydrolysis of terminal (1-&gt;4)-linked alpha-D-glucose residues successively from non-reducing ends of the chains with release of beta-D-glucose.</text>
        <dbReference type="EC" id="3.2.1.3"/>
    </reaction>
</comment>
<evidence type="ECO:0000256" key="2">
    <source>
        <dbReference type="ARBA" id="ARBA00006188"/>
    </source>
</evidence>
<dbReference type="PANTHER" id="PTHR31616">
    <property type="entry name" value="TREHALASE"/>
    <property type="match status" value="1"/>
</dbReference>
<keyword evidence="7" id="KW-0624">Polysaccharide degradation</keyword>
<dbReference type="InterPro" id="IPR046966">
    <property type="entry name" value="Glucoamylase_active_site"/>
</dbReference>
<keyword evidence="5" id="KW-0119">Carbohydrate metabolism</keyword>
<protein>
    <recommendedName>
        <fullName evidence="3">glucan 1,4-alpha-glucosidase</fullName>
        <ecNumber evidence="3">3.2.1.3</ecNumber>
    </recommendedName>
    <alternativeName>
        <fullName evidence="9">1,4-alpha-D-glucan glucohydrolase</fullName>
    </alternativeName>
    <alternativeName>
        <fullName evidence="8">Glucan 1,4-alpha-glucosidase</fullName>
    </alternativeName>
</protein>
<dbReference type="InterPro" id="IPR000165">
    <property type="entry name" value="Glucoamylase"/>
</dbReference>
<accession>A0A099P0G4</accession>
<evidence type="ECO:0000256" key="5">
    <source>
        <dbReference type="ARBA" id="ARBA00023277"/>
    </source>
</evidence>
<evidence type="ECO:0000256" key="8">
    <source>
        <dbReference type="ARBA" id="ARBA00033442"/>
    </source>
</evidence>
<dbReference type="GO" id="GO:0005980">
    <property type="term" value="P:glycogen catabolic process"/>
    <property type="evidence" value="ECO:0007669"/>
    <property type="project" value="EnsemblFungi"/>
</dbReference>
<evidence type="ECO:0000313" key="12">
    <source>
        <dbReference type="EMBL" id="KGK38528.1"/>
    </source>
</evidence>
<dbReference type="AlphaFoldDB" id="A0A099P0G4"/>
<dbReference type="VEuPathDB" id="FungiDB:C5L36_0B08450"/>
<dbReference type="PANTHER" id="PTHR31616:SF9">
    <property type="entry name" value="GLUCOAMYLASE, INTRACELLULAR SPORULATION-SPECIFIC"/>
    <property type="match status" value="1"/>
</dbReference>
<reference evidence="13" key="1">
    <citation type="journal article" date="2014" name="Microb. Cell Fact.">
        <title>Exploiting Issatchenkia orientalis SD108 for succinic acid production.</title>
        <authorList>
            <person name="Xiao H."/>
            <person name="Shao Z."/>
            <person name="Jiang Y."/>
            <person name="Dole S."/>
            <person name="Zhao H."/>
        </authorList>
    </citation>
    <scope>NUCLEOTIDE SEQUENCE [LARGE SCALE GENOMIC DNA]</scope>
    <source>
        <strain evidence="13">SD108</strain>
    </source>
</reference>
<dbReference type="SUPFAM" id="SSF48208">
    <property type="entry name" value="Six-hairpin glycosidases"/>
    <property type="match status" value="1"/>
</dbReference>
<dbReference type="InterPro" id="IPR011613">
    <property type="entry name" value="GH15-like"/>
</dbReference>
<evidence type="ECO:0000313" key="13">
    <source>
        <dbReference type="Proteomes" id="UP000029867"/>
    </source>
</evidence>
<evidence type="ECO:0000256" key="10">
    <source>
        <dbReference type="SAM" id="SignalP"/>
    </source>
</evidence>
<feature type="chain" id="PRO_5001951606" description="glucan 1,4-alpha-glucosidase" evidence="10">
    <location>
        <begin position="26"/>
        <end position="574"/>
    </location>
</feature>
<evidence type="ECO:0000256" key="6">
    <source>
        <dbReference type="ARBA" id="ARBA00023295"/>
    </source>
</evidence>
<organism evidence="12 13">
    <name type="scientific">Pichia kudriavzevii</name>
    <name type="common">Yeast</name>
    <name type="synonym">Issatchenkia orientalis</name>
    <dbReference type="NCBI Taxonomy" id="4909"/>
    <lineage>
        <taxon>Eukaryota</taxon>
        <taxon>Fungi</taxon>
        <taxon>Dikarya</taxon>
        <taxon>Ascomycota</taxon>
        <taxon>Saccharomycotina</taxon>
        <taxon>Pichiomycetes</taxon>
        <taxon>Pichiales</taxon>
        <taxon>Pichiaceae</taxon>
        <taxon>Pichia</taxon>
    </lineage>
</organism>
<dbReference type="Proteomes" id="UP000029867">
    <property type="component" value="Unassembled WGS sequence"/>
</dbReference>
<keyword evidence="6" id="KW-0326">Glycosidase</keyword>
<evidence type="ECO:0000256" key="9">
    <source>
        <dbReference type="ARBA" id="ARBA00033473"/>
    </source>
</evidence>
<keyword evidence="10" id="KW-0732">Signal</keyword>
<feature type="domain" description="GH15-like" evidence="11">
    <location>
        <begin position="109"/>
        <end position="556"/>
    </location>
</feature>
<dbReference type="Gene3D" id="1.50.10.10">
    <property type="match status" value="1"/>
</dbReference>
<feature type="signal peptide" evidence="10">
    <location>
        <begin position="1"/>
        <end position="25"/>
    </location>
</feature>
<proteinExistence type="inferred from homology"/>
<dbReference type="EC" id="3.2.1.3" evidence="3"/>
<dbReference type="GO" id="GO:0004339">
    <property type="term" value="F:glucan 1,4-alpha-glucosidase activity"/>
    <property type="evidence" value="ECO:0007669"/>
    <property type="project" value="UniProtKB-EC"/>
</dbReference>
<comment type="similarity">
    <text evidence="2">Belongs to the glycosyl hydrolase 15 family.</text>
</comment>
<sequence>MKYMSGHQVLEICTCMLLLSATGFSAPSTFVATTNIQNNNQPVLLSPPNSISLFESFISYIGLLFSRNKRFKKIYTFVDSDIESIYELNITINETFESWLEEQKRFSFDSILENIGGVGFKYNDVAEGAVIASPSKDHPNYYYQWTRDAAITISSLVEFLEDNIDSIGDKNMKRVFLGIESYIKNSYDLQRIDNLSGKWETLDGLGEPKFMVDSTAFNESWGRPQRDGPGLRVITLTNYINFLLDNDFDFQTPKLKSFDFVYQEILKPDLSYIMKNWNKNGFDLWEEVDSYHLFTSLTLLKALKNGIKISEKFNDEEFCTKLRETFIALRAFILFDSGFKSLNVPYLIETPSLLYLGKRCGLDIGSLLATLRAHDIDDPSDIIDIPFSVEDSAVLSTLFALVNDMKFRYPINHEDGTFSKGVALGRYPEDIYDGYGLSEGNPWFIATATASEVLFNLIYLLYKNGNDLIIPKDQFFFYSSIVNLNPNMKSDEVIMPFGSEAFIKTTLSLLRYADSFLEVIHKHVAEGGHMSEQFNKYNGFMEGAEDLTWSYGSFWSAVRWRRKANQVVDLVLKS</sequence>
<evidence type="ECO:0000256" key="3">
    <source>
        <dbReference type="ARBA" id="ARBA00012593"/>
    </source>
</evidence>
<gene>
    <name evidence="12" type="ORF">JL09_g2309</name>
</gene>
<evidence type="ECO:0000256" key="4">
    <source>
        <dbReference type="ARBA" id="ARBA00022801"/>
    </source>
</evidence>
<dbReference type="eggNOG" id="ENOG502QPM2">
    <property type="taxonomic scope" value="Eukaryota"/>
</dbReference>
<dbReference type="HOGENOM" id="CLU_012173_2_0_1"/>
<comment type="caution">
    <text evidence="12">The sequence shown here is derived from an EMBL/GenBank/DDBJ whole genome shotgun (WGS) entry which is preliminary data.</text>
</comment>
<dbReference type="PRINTS" id="PR00736">
    <property type="entry name" value="GLHYDRLASE15"/>
</dbReference>
<evidence type="ECO:0000256" key="7">
    <source>
        <dbReference type="ARBA" id="ARBA00023326"/>
    </source>
</evidence>
<dbReference type="Pfam" id="PF00723">
    <property type="entry name" value="Glyco_hydro_15"/>
    <property type="match status" value="1"/>
</dbReference>